<dbReference type="EC" id="5.6.2.2" evidence="5"/>
<keyword evidence="9" id="KW-0067">ATP-binding</keyword>
<evidence type="ECO:0000256" key="14">
    <source>
        <dbReference type="ARBA" id="ARBA00023235"/>
    </source>
</evidence>
<dbReference type="InterPro" id="IPR002205">
    <property type="entry name" value="Topo_IIA_dom_A"/>
</dbReference>
<dbReference type="InterPro" id="IPR013758">
    <property type="entry name" value="Topo_IIA_A/C_ab"/>
</dbReference>
<evidence type="ECO:0000256" key="2">
    <source>
        <dbReference type="ARBA" id="ARBA00001913"/>
    </source>
</evidence>
<dbReference type="PROSITE" id="PS50819">
    <property type="entry name" value="INTEIN_ENDONUCLEASE"/>
    <property type="match status" value="1"/>
</dbReference>
<name>A0A6C0CBD7_9ZZZZ</name>
<dbReference type="Pfam" id="PF00204">
    <property type="entry name" value="DNA_gyraseB"/>
    <property type="match status" value="1"/>
</dbReference>
<dbReference type="InterPro" id="IPR003594">
    <property type="entry name" value="HATPase_dom"/>
</dbReference>
<keyword evidence="7" id="KW-0547">Nucleotide-binding</keyword>
<dbReference type="FunFam" id="3.40.50.670:FF:000001">
    <property type="entry name" value="DNA topoisomerase 2"/>
    <property type="match status" value="1"/>
</dbReference>
<dbReference type="SMART" id="SM00433">
    <property type="entry name" value="TOP2c"/>
    <property type="match status" value="1"/>
</dbReference>
<evidence type="ECO:0000256" key="10">
    <source>
        <dbReference type="ARBA" id="ARBA00022842"/>
    </source>
</evidence>
<dbReference type="SUPFAM" id="SSF56719">
    <property type="entry name" value="Type II DNA topoisomerase"/>
    <property type="match status" value="2"/>
</dbReference>
<dbReference type="PANTHER" id="PTHR10169">
    <property type="entry name" value="DNA TOPOISOMERASE/GYRASE"/>
    <property type="match status" value="1"/>
</dbReference>
<evidence type="ECO:0000256" key="12">
    <source>
        <dbReference type="ARBA" id="ARBA00023029"/>
    </source>
</evidence>
<evidence type="ECO:0000256" key="15">
    <source>
        <dbReference type="SAM" id="Coils"/>
    </source>
</evidence>
<dbReference type="InterPro" id="IPR031660">
    <property type="entry name" value="TOPRIM_C"/>
</dbReference>
<comment type="cofactor">
    <cofactor evidence="2">
        <name>Ca(2+)</name>
        <dbReference type="ChEBI" id="CHEBI:29108"/>
    </cofactor>
</comment>
<dbReference type="Gene3D" id="3.30.565.10">
    <property type="entry name" value="Histidine kinase-like ATPase, C-terminal domain"/>
    <property type="match status" value="1"/>
</dbReference>
<evidence type="ECO:0000256" key="9">
    <source>
        <dbReference type="ARBA" id="ARBA00022840"/>
    </source>
</evidence>
<accession>A0A6C0CBD7</accession>
<evidence type="ECO:0000256" key="11">
    <source>
        <dbReference type="ARBA" id="ARBA00023000"/>
    </source>
</evidence>
<dbReference type="InterPro" id="IPR020568">
    <property type="entry name" value="Ribosomal_Su5_D2-typ_SF"/>
</dbReference>
<dbReference type="Gene3D" id="3.30.1360.40">
    <property type="match status" value="1"/>
</dbReference>
<dbReference type="GO" id="GO:0000819">
    <property type="term" value="P:sister chromatid segregation"/>
    <property type="evidence" value="ECO:0007669"/>
    <property type="project" value="TreeGrafter"/>
</dbReference>
<dbReference type="Gene3D" id="3.30.230.10">
    <property type="match status" value="1"/>
</dbReference>
<evidence type="ECO:0000259" key="17">
    <source>
        <dbReference type="PROSITE" id="PS50819"/>
    </source>
</evidence>
<keyword evidence="12" id="KW-0799">Topoisomerase</keyword>
<evidence type="ECO:0000256" key="13">
    <source>
        <dbReference type="ARBA" id="ARBA00023125"/>
    </source>
</evidence>
<dbReference type="GO" id="GO:0046872">
    <property type="term" value="F:metal ion binding"/>
    <property type="evidence" value="ECO:0007669"/>
    <property type="project" value="UniProtKB-KW"/>
</dbReference>
<protein>
    <recommendedName>
        <fullName evidence="5">DNA topoisomerase (ATP-hydrolyzing)</fullName>
        <ecNumber evidence="5">5.6.2.2</ecNumber>
    </recommendedName>
</protein>
<dbReference type="Gene3D" id="1.10.268.10">
    <property type="entry name" value="Topoisomerase, domain 3"/>
    <property type="match status" value="1"/>
</dbReference>
<evidence type="ECO:0000256" key="3">
    <source>
        <dbReference type="ARBA" id="ARBA00001946"/>
    </source>
</evidence>
<dbReference type="InterPro" id="IPR001241">
    <property type="entry name" value="Topo_IIA"/>
</dbReference>
<dbReference type="PROSITE" id="PS00177">
    <property type="entry name" value="TOPOISOMERASE_II"/>
    <property type="match status" value="1"/>
</dbReference>
<dbReference type="Gene3D" id="2.170.16.10">
    <property type="entry name" value="Hedgehog/Intein (Hint) domain"/>
    <property type="match status" value="1"/>
</dbReference>
<evidence type="ECO:0000256" key="16">
    <source>
        <dbReference type="SAM" id="MobiDB-lite"/>
    </source>
</evidence>
<dbReference type="PROSITE" id="PS50818">
    <property type="entry name" value="INTEIN_C_TER"/>
    <property type="match status" value="1"/>
</dbReference>
<dbReference type="InterPro" id="IPR013757">
    <property type="entry name" value="Topo_IIA_A_a_sf"/>
</dbReference>
<dbReference type="PRINTS" id="PR01158">
    <property type="entry name" value="TOPISMRASEII"/>
</dbReference>
<dbReference type="PANTHER" id="PTHR10169:SF38">
    <property type="entry name" value="DNA TOPOISOMERASE 2"/>
    <property type="match status" value="1"/>
</dbReference>
<dbReference type="SMART" id="SM00434">
    <property type="entry name" value="TOP4c"/>
    <property type="match status" value="1"/>
</dbReference>
<dbReference type="SUPFAM" id="SSF54211">
    <property type="entry name" value="Ribosomal protein S5 domain 2-like"/>
    <property type="match status" value="1"/>
</dbReference>
<evidence type="ECO:0000259" key="18">
    <source>
        <dbReference type="PROSITE" id="PS52040"/>
    </source>
</evidence>
<dbReference type="GO" id="GO:0003677">
    <property type="term" value="F:DNA binding"/>
    <property type="evidence" value="ECO:0007669"/>
    <property type="project" value="UniProtKB-KW"/>
</dbReference>
<dbReference type="InterPro" id="IPR013506">
    <property type="entry name" value="Topo_IIA_bsu_dom2"/>
</dbReference>
<keyword evidence="10" id="KW-0460">Magnesium</keyword>
<dbReference type="GO" id="GO:0000712">
    <property type="term" value="P:resolution of meiotic recombination intermediates"/>
    <property type="evidence" value="ECO:0007669"/>
    <property type="project" value="TreeGrafter"/>
</dbReference>
<keyword evidence="11" id="KW-0651">Protein splicing</keyword>
<feature type="region of interest" description="Disordered" evidence="16">
    <location>
        <begin position="1357"/>
        <end position="1389"/>
    </location>
</feature>
<evidence type="ECO:0000313" key="19">
    <source>
        <dbReference type="EMBL" id="QHT01130.1"/>
    </source>
</evidence>
<dbReference type="GO" id="GO:0003918">
    <property type="term" value="F:DNA topoisomerase type II (double strand cut, ATP-hydrolyzing) activity"/>
    <property type="evidence" value="ECO:0007669"/>
    <property type="project" value="UniProtKB-EC"/>
</dbReference>
<dbReference type="InterPro" id="IPR050634">
    <property type="entry name" value="DNA_Topoisomerase_II"/>
</dbReference>
<keyword evidence="6" id="KW-0479">Metal-binding</keyword>
<evidence type="ECO:0000256" key="4">
    <source>
        <dbReference type="ARBA" id="ARBA00011080"/>
    </source>
</evidence>
<dbReference type="SUPFAM" id="SSF55874">
    <property type="entry name" value="ATPase domain of HSP90 chaperone/DNA topoisomerase II/histidine kinase"/>
    <property type="match status" value="1"/>
</dbReference>
<evidence type="ECO:0000256" key="5">
    <source>
        <dbReference type="ARBA" id="ARBA00012895"/>
    </source>
</evidence>
<dbReference type="Pfam" id="PF00521">
    <property type="entry name" value="DNA_topoisoIV"/>
    <property type="match status" value="2"/>
</dbReference>
<evidence type="ECO:0000256" key="8">
    <source>
        <dbReference type="ARBA" id="ARBA00022813"/>
    </source>
</evidence>
<dbReference type="InterPro" id="IPR013760">
    <property type="entry name" value="Topo_IIA-like_dom_sf"/>
</dbReference>
<dbReference type="Gene3D" id="3.30.1490.30">
    <property type="match status" value="1"/>
</dbReference>
<dbReference type="InterPro" id="IPR004042">
    <property type="entry name" value="Intein_endonuc_central"/>
</dbReference>
<keyword evidence="15" id="KW-0175">Coiled coil</keyword>
<dbReference type="InterPro" id="IPR014721">
    <property type="entry name" value="Ribsml_uS5_D2-typ_fold_subgr"/>
</dbReference>
<sequence length="1640" mass="187420">MSKGKVSTKTLEERYKKIDPHEHVLLRPDMYIGTVKETTGHMWVYNKEGDSKMVYKEISYVPGLYKIFDEILVNAADQKTRCKMMNMIKVNIDKDSGKISVWNNGAGVPVEEHKEQKEYIPTMIFGTLLSGENFDDDEDDAKEKRITGGKNGLGAKLANIYSTEFIVETCDGTKNFKQVFNDNMYKKGKPTITAAKKAPFTKITFTPDFARFKLDGFTDDIFALFQKRVYDIAMTTGVKVYFNDEAITPLPFQKYVDLYFPEDSEHKKVVEMTSNPRWKICVVFDPLDNMEHQNISFVNSICTHHGGTHVEHVSSQIVAKLKVAVEKKAKGITVKANQIKENLIFFVDSTIELPEFDGQTKDMLKSKVAEFGSKYVVTEALIKKIIATGVVDQIIENARSRAESNLAKQDGSKKGVVRIDKLFEAHQAGKKEAALCTLMLTEGDSAKAFAMAGFNETGRDHFGVFPLRGKLKNVRKGKDDANIIDTLEENKEIKAIREIMGLVRGKKYTSVEGLRYGKIAVLTDADSVTGDTPLLLKDIKDQIDIRTIETLSNDWFIAEDGKEYSLTDYEIWTEQGWTKIVKVIRHKINKSIYRVLSHTGIVDVTQDHSLLDVDSNKISPKDCKVGDHLLHSFPKFDNTNIPSNFKNLTKKNLQIHAKVHKIYGCETMNKSELIREIGKIHEINTMNFNYDSGISTDEALLMGFFWADGTCGIYKFVSYPKSKDGTKTYTRNRTNYSWSLSNLNLGLLEKFKKILEKLYDYSVTIVTCHKKNSYSTKDIYKLVVNGGKKILPLVEKYRSMFYDKNKKKKIPQEILNAPHDVRKNFIEGFYQGDGLGHDLYDSQYGRRCFAVDGKIGAQGIFFLCKSLGYDVSINHDIEKPKVYRLFLTDGKQRKNPNAIKKIFNLGQTEQYVYDLETENHHFQSGIGETICHNTDGSHIKGLIMSYIHHYWPSLLKINGFIECLTTPVVKLTKGKGVKQQSVSFYNLNELELWKKKNNDGKGWDLMYYKGLGTNGNEEARECFTDYNDKTIKYCWKEKLDEDDTDNTLENYEPKCKDICEDAITLAFAKKRENDRKDWMNLYDENLFIDNNRKNVSYAEFIHKELIAFSVYNVARAVPNIMDGFKPSQRKIYFGCVKKNIYNVKQKVSQLSGYIAEKSAYHHGDTSLQEAIIGMAQTFVGSNNLNLLVPVGQFGTRLSGGHDSASPRYIFTMLSDIGKTIFVEHDNNILDYLTDDGEKIEPKFYAPIIPMILVNGVVGIGTGYSTTIPPCNPRDIYENLLRINDGLKPKPMTPWYRNFKGTVEKIDKTNFIIRAKYKVVDDDTIHISDLPIGVWTDNYKAFLDNIILGATKAKKSAKETEIKKPAPKKGKGGSKARAPKKDSKKSNTAKVAKSNTISQYVKSFTEDCTNVRVSFTIIFHPGKLNELIKNGKLEKDLKLQKTVKLSNMHLFNEEGKVIKYSNYGAILNNFSRVRIEMYQTRKDHLLGKWRHECDILKWKMKFIDSVIDGTIIIFEKNKTKKMEVIKERLKELEFPKFMVGAETKPTYKYITSTGLFSLTTEEVERLRQMLENKEEDIQTLEGKTTNEMWSEELETFMKAYDKWEKIADEEYAKEMVDNSKKTAKKRQTKKVVKKKEAVASA</sequence>
<proteinExistence type="inferred from homology"/>
<dbReference type="Gene3D" id="3.90.199.10">
    <property type="entry name" value="Topoisomerase II, domain 5"/>
    <property type="match status" value="1"/>
</dbReference>
<keyword evidence="13" id="KW-0238">DNA-binding</keyword>
<dbReference type="Pfam" id="PF16898">
    <property type="entry name" value="TOPRIM_C"/>
    <property type="match status" value="1"/>
</dbReference>
<comment type="similarity">
    <text evidence="4">Belongs to the type II topoisomerase family.</text>
</comment>
<dbReference type="InterPro" id="IPR036890">
    <property type="entry name" value="HATPase_C_sf"/>
</dbReference>
<dbReference type="InterPro" id="IPR036844">
    <property type="entry name" value="Hint_dom_sf"/>
</dbReference>
<keyword evidence="8" id="KW-0068">Autocatalytic cleavage</keyword>
<dbReference type="InterPro" id="IPR013759">
    <property type="entry name" value="Topo_IIA_B_C"/>
</dbReference>
<keyword evidence="14" id="KW-0413">Isomerase</keyword>
<dbReference type="GO" id="GO:0005634">
    <property type="term" value="C:nucleus"/>
    <property type="evidence" value="ECO:0007669"/>
    <property type="project" value="TreeGrafter"/>
</dbReference>
<dbReference type="InterPro" id="IPR030934">
    <property type="entry name" value="Intein_C"/>
</dbReference>
<dbReference type="SUPFAM" id="SSF55608">
    <property type="entry name" value="Homing endonucleases"/>
    <property type="match status" value="1"/>
</dbReference>
<feature type="domain" description="Topo IIA-type catalytic" evidence="18">
    <location>
        <begin position="1117"/>
        <end position="1592"/>
    </location>
</feature>
<dbReference type="PRINTS" id="PR00418">
    <property type="entry name" value="TPI2FAMILY"/>
</dbReference>
<reference evidence="19" key="1">
    <citation type="journal article" date="2020" name="Nature">
        <title>Giant virus diversity and host interactions through global metagenomics.</title>
        <authorList>
            <person name="Schulz F."/>
            <person name="Roux S."/>
            <person name="Paez-Espino D."/>
            <person name="Jungbluth S."/>
            <person name="Walsh D.A."/>
            <person name="Denef V.J."/>
            <person name="McMahon K.D."/>
            <person name="Konstantinidis K.T."/>
            <person name="Eloe-Fadrosh E.A."/>
            <person name="Kyrpides N.C."/>
            <person name="Woyke T."/>
        </authorList>
    </citation>
    <scope>NUCLEOTIDE SEQUENCE</scope>
    <source>
        <strain evidence="19">GVMAG-M-3300020192-26</strain>
    </source>
</reference>
<evidence type="ECO:0000256" key="6">
    <source>
        <dbReference type="ARBA" id="ARBA00022723"/>
    </source>
</evidence>
<dbReference type="GO" id="GO:0005524">
    <property type="term" value="F:ATP binding"/>
    <property type="evidence" value="ECO:0007669"/>
    <property type="project" value="UniProtKB-KW"/>
</dbReference>
<dbReference type="InterPro" id="IPR001154">
    <property type="entry name" value="TopoII_euk"/>
</dbReference>
<dbReference type="FunFam" id="3.90.199.10:FF:000002">
    <property type="entry name" value="DNA topoisomerase 2"/>
    <property type="match status" value="1"/>
</dbReference>
<dbReference type="Gene3D" id="3.40.50.670">
    <property type="match status" value="3"/>
</dbReference>
<dbReference type="InterPro" id="IPR018522">
    <property type="entry name" value="TopoIIA_CS"/>
</dbReference>
<dbReference type="EMBL" id="MN739364">
    <property type="protein sequence ID" value="QHT01130.1"/>
    <property type="molecule type" value="Genomic_DNA"/>
</dbReference>
<dbReference type="SUPFAM" id="SSF51294">
    <property type="entry name" value="Hedgehog/intein (Hint) domain"/>
    <property type="match status" value="1"/>
</dbReference>
<evidence type="ECO:0000256" key="7">
    <source>
        <dbReference type="ARBA" id="ARBA00022741"/>
    </source>
</evidence>
<dbReference type="FunFam" id="3.30.565.10:FF:000004">
    <property type="entry name" value="DNA topoisomerase 2"/>
    <property type="match status" value="1"/>
</dbReference>
<feature type="coiled-coil region" evidence="15">
    <location>
        <begin position="1555"/>
        <end position="1582"/>
    </location>
</feature>
<feature type="domain" description="DOD-type homing endonuclease" evidence="17">
    <location>
        <begin position="701"/>
        <end position="869"/>
    </location>
</feature>
<dbReference type="Pfam" id="PF02518">
    <property type="entry name" value="HATPase_c"/>
    <property type="match status" value="1"/>
</dbReference>
<dbReference type="GO" id="GO:0006265">
    <property type="term" value="P:DNA topological change"/>
    <property type="evidence" value="ECO:0007669"/>
    <property type="project" value="InterPro"/>
</dbReference>
<feature type="compositionally biased region" description="Basic residues" evidence="16">
    <location>
        <begin position="1364"/>
        <end position="1377"/>
    </location>
</feature>
<evidence type="ECO:0000256" key="1">
    <source>
        <dbReference type="ARBA" id="ARBA00000185"/>
    </source>
</evidence>
<dbReference type="GO" id="GO:0004519">
    <property type="term" value="F:endonuclease activity"/>
    <property type="evidence" value="ECO:0007669"/>
    <property type="project" value="InterPro"/>
</dbReference>
<dbReference type="Gene3D" id="3.10.28.10">
    <property type="entry name" value="Homing endonucleases"/>
    <property type="match status" value="1"/>
</dbReference>
<comment type="cofactor">
    <cofactor evidence="3">
        <name>Mg(2+)</name>
        <dbReference type="ChEBI" id="CHEBI:18420"/>
    </cofactor>
</comment>
<organism evidence="19">
    <name type="scientific">viral metagenome</name>
    <dbReference type="NCBI Taxonomy" id="1070528"/>
    <lineage>
        <taxon>unclassified sequences</taxon>
        <taxon>metagenomes</taxon>
        <taxon>organismal metagenomes</taxon>
    </lineage>
</organism>
<comment type="catalytic activity">
    <reaction evidence="1">
        <text>ATP-dependent breakage, passage and rejoining of double-stranded DNA.</text>
        <dbReference type="EC" id="5.6.2.2"/>
    </reaction>
</comment>
<dbReference type="PROSITE" id="PS52040">
    <property type="entry name" value="TOPO_IIA"/>
    <property type="match status" value="1"/>
</dbReference>
<dbReference type="InterPro" id="IPR027434">
    <property type="entry name" value="Homing_endonucl"/>
</dbReference>